<dbReference type="InterPro" id="IPR032716">
    <property type="entry name" value="ACC_epsilon"/>
</dbReference>
<dbReference type="Proteomes" id="UP000539111">
    <property type="component" value="Unassembled WGS sequence"/>
</dbReference>
<accession>A0A7Z0IHT1</accession>
<protein>
    <recommendedName>
        <fullName evidence="3">Acyl-CoA carboxylase epsilon subunit-like protein</fullName>
    </recommendedName>
</protein>
<dbReference type="Pfam" id="PF13822">
    <property type="entry name" value="ACC_epsilon"/>
    <property type="match status" value="1"/>
</dbReference>
<dbReference type="EMBL" id="JACBZP010000001">
    <property type="protein sequence ID" value="NYI67909.1"/>
    <property type="molecule type" value="Genomic_DNA"/>
</dbReference>
<comment type="caution">
    <text evidence="1">The sequence shown here is derived from an EMBL/GenBank/DDBJ whole genome shotgun (WGS) entry which is preliminary data.</text>
</comment>
<dbReference type="AlphaFoldDB" id="A0A7Z0IHT1"/>
<reference evidence="1 2" key="1">
    <citation type="submission" date="2020-07" db="EMBL/GenBank/DDBJ databases">
        <title>Sequencing the genomes of 1000 actinobacteria strains.</title>
        <authorList>
            <person name="Klenk H.-P."/>
        </authorList>
    </citation>
    <scope>NUCLEOTIDE SEQUENCE [LARGE SCALE GENOMIC DNA]</scope>
    <source>
        <strain evidence="1 2">DSM 26341</strain>
    </source>
</reference>
<keyword evidence="2" id="KW-1185">Reference proteome</keyword>
<dbReference type="RefSeq" id="WP_179428225.1">
    <property type="nucleotide sequence ID" value="NZ_JACBZP010000001.1"/>
</dbReference>
<dbReference type="GO" id="GO:0003989">
    <property type="term" value="F:acetyl-CoA carboxylase activity"/>
    <property type="evidence" value="ECO:0007669"/>
    <property type="project" value="InterPro"/>
</dbReference>
<evidence type="ECO:0000313" key="2">
    <source>
        <dbReference type="Proteomes" id="UP000539111"/>
    </source>
</evidence>
<gene>
    <name evidence="1" type="ORF">BJY26_002215</name>
</gene>
<evidence type="ECO:0008006" key="3">
    <source>
        <dbReference type="Google" id="ProtNLM"/>
    </source>
</evidence>
<sequence>MSTGSLVGGTPEGRHSAPVDFRVLGDATADEIAAVTAVLQSVAFSPSGLKAEPIKRRSASTWNSHADLVTRAPAAGPGAWRASARGSARA</sequence>
<name>A0A7Z0IHT1_9MICO</name>
<dbReference type="GO" id="GO:0004658">
    <property type="term" value="F:propionyl-CoA carboxylase activity"/>
    <property type="evidence" value="ECO:0007669"/>
    <property type="project" value="InterPro"/>
</dbReference>
<organism evidence="1 2">
    <name type="scientific">Spelaeicoccus albus</name>
    <dbReference type="NCBI Taxonomy" id="1280376"/>
    <lineage>
        <taxon>Bacteria</taxon>
        <taxon>Bacillati</taxon>
        <taxon>Actinomycetota</taxon>
        <taxon>Actinomycetes</taxon>
        <taxon>Micrococcales</taxon>
        <taxon>Brevibacteriaceae</taxon>
        <taxon>Spelaeicoccus</taxon>
    </lineage>
</organism>
<proteinExistence type="predicted"/>
<evidence type="ECO:0000313" key="1">
    <source>
        <dbReference type="EMBL" id="NYI67909.1"/>
    </source>
</evidence>